<dbReference type="PANTHER" id="PTHR33371:SF17">
    <property type="entry name" value="MCE-FAMILY PROTEIN MCE1B"/>
    <property type="match status" value="1"/>
</dbReference>
<name>A0A1Q4HGC2_9MYCO</name>
<dbReference type="InterPro" id="IPR005693">
    <property type="entry name" value="Mce"/>
</dbReference>
<dbReference type="Pfam" id="PF02470">
    <property type="entry name" value="MlaD"/>
    <property type="match status" value="1"/>
</dbReference>
<dbReference type="EMBL" id="MIJD01000086">
    <property type="protein sequence ID" value="OPE54432.1"/>
    <property type="molecule type" value="Genomic_DNA"/>
</dbReference>
<keyword evidence="1" id="KW-1133">Transmembrane helix</keyword>
<evidence type="ECO:0000259" key="2">
    <source>
        <dbReference type="Pfam" id="PF02470"/>
    </source>
</evidence>
<evidence type="ECO:0000313" key="5">
    <source>
        <dbReference type="EMBL" id="PEG56452.1"/>
    </source>
</evidence>
<dbReference type="NCBIfam" id="TIGR00996">
    <property type="entry name" value="Mtu_fam_mce"/>
    <property type="match status" value="1"/>
</dbReference>
<protein>
    <submittedName>
        <fullName evidence="5">MCE family protein</fullName>
    </submittedName>
    <submittedName>
        <fullName evidence="4">Mammalian cell entry protein</fullName>
    </submittedName>
</protein>
<dbReference type="Proteomes" id="UP000191039">
    <property type="component" value="Unassembled WGS sequence"/>
</dbReference>
<dbReference type="STRING" id="1801.BRW64_09995"/>
<reference evidence="4 6" key="1">
    <citation type="submission" date="2016-09" db="EMBL/GenBank/DDBJ databases">
        <title>genome sequences of unsequenced Mycobacteria.</title>
        <authorList>
            <person name="Greninger A.L."/>
            <person name="Jerome K.R."/>
            <person name="Mcnair B."/>
            <person name="Wallis C."/>
            <person name="Fang F."/>
        </authorList>
    </citation>
    <scope>NUCLEOTIDE SEQUENCE [LARGE SCALE GENOMIC DNA]</scope>
    <source>
        <strain evidence="4 6">BM1</strain>
    </source>
</reference>
<organism evidence="4 6">
    <name type="scientific">Mycolicibacterium diernhoferi</name>
    <dbReference type="NCBI Taxonomy" id="1801"/>
    <lineage>
        <taxon>Bacteria</taxon>
        <taxon>Bacillati</taxon>
        <taxon>Actinomycetota</taxon>
        <taxon>Actinomycetes</taxon>
        <taxon>Mycobacteriales</taxon>
        <taxon>Mycobacteriaceae</taxon>
        <taxon>Mycolicibacterium</taxon>
    </lineage>
</organism>
<dbReference type="Proteomes" id="UP000220340">
    <property type="component" value="Unassembled WGS sequence"/>
</dbReference>
<dbReference type="Pfam" id="PF11887">
    <property type="entry name" value="Mce4_CUP1"/>
    <property type="match status" value="1"/>
</dbReference>
<dbReference type="InterPro" id="IPR024516">
    <property type="entry name" value="Mce_C"/>
</dbReference>
<dbReference type="GO" id="GO:0005576">
    <property type="term" value="C:extracellular region"/>
    <property type="evidence" value="ECO:0007669"/>
    <property type="project" value="TreeGrafter"/>
</dbReference>
<evidence type="ECO:0000259" key="3">
    <source>
        <dbReference type="Pfam" id="PF11887"/>
    </source>
</evidence>
<proteinExistence type="predicted"/>
<dbReference type="RefSeq" id="WP_073856056.1">
    <property type="nucleotide sequence ID" value="NZ_BAAATC010000019.1"/>
</dbReference>
<dbReference type="PANTHER" id="PTHR33371">
    <property type="entry name" value="INTERMEMBRANE PHOSPHOLIPID TRANSPORT SYSTEM BINDING PROTEIN MLAD-RELATED"/>
    <property type="match status" value="1"/>
</dbReference>
<evidence type="ECO:0000256" key="1">
    <source>
        <dbReference type="SAM" id="Phobius"/>
    </source>
</evidence>
<dbReference type="PROSITE" id="PS51257">
    <property type="entry name" value="PROKAR_LIPOPROTEIN"/>
    <property type="match status" value="1"/>
</dbReference>
<sequence>MSYRRPLIWLCVFLAGCFALIWTVFVTLQRNVSGSTDSYTALFTDVSGLKVGDEVRMAGVKVGRVDTVGLDGGLARVGFRVESDKALYGNTRVSIDYQNIIGQRYVGLSLAEFGDPQELAPGALIPVARTQPSFDISKLLNGFEPLFALLNPHQVDNLTTAIVRAMQGDAGSVTTLIAETTRLAESYSGTDQILDGVLANLDTVLTSVAERGGDLDSTIVSAKSLFDGFAVRREEFVTSLDQASIVAQRLSNVIGDVQPDLQEWLAREPGFAKHFMEDKQGFAYMAFNTPLMLKGLARMSQTGSYLDVYACDLTVSQFPRIDSLIAQIVASGTPGGVSQRSSKCR</sequence>
<dbReference type="GO" id="GO:0051701">
    <property type="term" value="P:biological process involved in interaction with host"/>
    <property type="evidence" value="ECO:0007669"/>
    <property type="project" value="TreeGrafter"/>
</dbReference>
<reference evidence="5 7" key="2">
    <citation type="submission" date="2017-10" db="EMBL/GenBank/DDBJ databases">
        <title>The new phylogeny of genus Mycobacterium.</title>
        <authorList>
            <person name="Tortoli E."/>
            <person name="Trovato A."/>
            <person name="Cirillo D.M."/>
        </authorList>
    </citation>
    <scope>NUCLEOTIDE SEQUENCE [LARGE SCALE GENOMIC DNA]</scope>
    <source>
        <strain evidence="5 7">IP141170001</strain>
    </source>
</reference>
<evidence type="ECO:0000313" key="7">
    <source>
        <dbReference type="Proteomes" id="UP000220340"/>
    </source>
</evidence>
<feature type="domain" description="Mce/MlaD" evidence="2">
    <location>
        <begin position="37"/>
        <end position="109"/>
    </location>
</feature>
<feature type="domain" description="Mammalian cell entry C-terminal" evidence="3">
    <location>
        <begin position="116"/>
        <end position="275"/>
    </location>
</feature>
<evidence type="ECO:0000313" key="4">
    <source>
        <dbReference type="EMBL" id="OPE54432.1"/>
    </source>
</evidence>
<dbReference type="InterPro" id="IPR003399">
    <property type="entry name" value="Mce/MlaD"/>
</dbReference>
<feature type="transmembrane region" description="Helical" evidence="1">
    <location>
        <begin position="7"/>
        <end position="28"/>
    </location>
</feature>
<comment type="caution">
    <text evidence="4">The sequence shown here is derived from an EMBL/GenBank/DDBJ whole genome shotgun (WGS) entry which is preliminary data.</text>
</comment>
<keyword evidence="1" id="KW-0472">Membrane</keyword>
<dbReference type="AlphaFoldDB" id="A0A1Q4HGC2"/>
<keyword evidence="7" id="KW-1185">Reference proteome</keyword>
<gene>
    <name evidence="4" type="ORF">BV510_10290</name>
    <name evidence="5" type="ORF">CRI78_00935</name>
</gene>
<keyword evidence="1" id="KW-0812">Transmembrane</keyword>
<dbReference type="OrthoDB" id="338143at2"/>
<accession>A0A1Q4HGC2</accession>
<evidence type="ECO:0000313" key="6">
    <source>
        <dbReference type="Proteomes" id="UP000191039"/>
    </source>
</evidence>
<dbReference type="InterPro" id="IPR052336">
    <property type="entry name" value="MlaD_Phospholipid_Transporter"/>
</dbReference>
<dbReference type="EMBL" id="PDCR01000001">
    <property type="protein sequence ID" value="PEG56452.1"/>
    <property type="molecule type" value="Genomic_DNA"/>
</dbReference>